<dbReference type="SUPFAM" id="SSF51905">
    <property type="entry name" value="FAD/NAD(P)-binding domain"/>
    <property type="match status" value="2"/>
</dbReference>
<proteinExistence type="inferred from homology"/>
<feature type="binding site" evidence="5">
    <location>
        <begin position="140"/>
        <end position="142"/>
    </location>
    <ligand>
        <name>FAD</name>
        <dbReference type="ChEBI" id="CHEBI:57692"/>
    </ligand>
</feature>
<dbReference type="SUPFAM" id="SSF55424">
    <property type="entry name" value="FAD/NAD-linked reductases, dimerisation (C-terminal) domain"/>
    <property type="match status" value="1"/>
</dbReference>
<gene>
    <name evidence="9" type="ORF">SAMN05216302_101029</name>
</gene>
<dbReference type="AlphaFoldDB" id="A0A1I4ATM7"/>
<feature type="binding site" evidence="5">
    <location>
        <position position="269"/>
    </location>
    <ligand>
        <name>NAD(+)</name>
        <dbReference type="ChEBI" id="CHEBI:57540"/>
    </ligand>
</feature>
<dbReference type="InterPro" id="IPR036324">
    <property type="entry name" value="Mn/Fe_SOD_N_sf"/>
</dbReference>
<dbReference type="Gene3D" id="3.50.50.60">
    <property type="entry name" value="FAD/NAD(P)-binding domain"/>
    <property type="match status" value="3"/>
</dbReference>
<keyword evidence="3 5" id="KW-0274">FAD</keyword>
<evidence type="ECO:0000256" key="2">
    <source>
        <dbReference type="ARBA" id="ARBA00022630"/>
    </source>
</evidence>
<feature type="domain" description="Pyridine nucleotide-disulphide oxidoreductase dimerisation" evidence="7">
    <location>
        <begin position="348"/>
        <end position="450"/>
    </location>
</feature>
<dbReference type="RefSeq" id="WP_090698867.1">
    <property type="nucleotide sequence ID" value="NZ_FOSP01000010.1"/>
</dbReference>
<reference evidence="10" key="1">
    <citation type="submission" date="2016-10" db="EMBL/GenBank/DDBJ databases">
        <authorList>
            <person name="Varghese N."/>
            <person name="Submissions S."/>
        </authorList>
    </citation>
    <scope>NUCLEOTIDE SEQUENCE [LARGE SCALE GENOMIC DNA]</scope>
    <source>
        <strain evidence="10">Nm69</strain>
    </source>
</reference>
<organism evidence="9 10">
    <name type="scientific">Nitrosomonas aestuarii</name>
    <dbReference type="NCBI Taxonomy" id="52441"/>
    <lineage>
        <taxon>Bacteria</taxon>
        <taxon>Pseudomonadati</taxon>
        <taxon>Pseudomonadota</taxon>
        <taxon>Betaproteobacteria</taxon>
        <taxon>Nitrosomonadales</taxon>
        <taxon>Nitrosomonadaceae</taxon>
        <taxon>Nitrosomonas</taxon>
    </lineage>
</organism>
<dbReference type="NCBIfam" id="NF004939">
    <property type="entry name" value="PRK06292.1-1"/>
    <property type="match status" value="1"/>
</dbReference>
<feature type="binding site" evidence="5">
    <location>
        <position position="52"/>
    </location>
    <ligand>
        <name>FAD</name>
        <dbReference type="ChEBI" id="CHEBI:57692"/>
    </ligand>
</feature>
<keyword evidence="2" id="KW-0285">Flavoprotein</keyword>
<dbReference type="EMBL" id="FOSP01000010">
    <property type="protein sequence ID" value="SFK59764.1"/>
    <property type="molecule type" value="Genomic_DNA"/>
</dbReference>
<evidence type="ECO:0000259" key="7">
    <source>
        <dbReference type="Pfam" id="PF02852"/>
    </source>
</evidence>
<name>A0A1I4ATM7_9PROT</name>
<dbReference type="InterPro" id="IPR001100">
    <property type="entry name" value="Pyr_nuc-diS_OxRdtase"/>
</dbReference>
<keyword evidence="10" id="KW-1185">Reference proteome</keyword>
<dbReference type="InterPro" id="IPR016156">
    <property type="entry name" value="FAD/NAD-linked_Rdtase_dimer_sf"/>
</dbReference>
<dbReference type="PIRSF" id="PIRSF000350">
    <property type="entry name" value="Mercury_reductase_MerA"/>
    <property type="match status" value="1"/>
</dbReference>
<dbReference type="PANTHER" id="PTHR43014:SF4">
    <property type="entry name" value="PYRIDINE NUCLEOTIDE-DISULFIDE OXIDOREDUCTASE RCLA-RELATED"/>
    <property type="match status" value="1"/>
</dbReference>
<comment type="cofactor">
    <cofactor evidence="5">
        <name>FAD</name>
        <dbReference type="ChEBI" id="CHEBI:57692"/>
    </cofactor>
    <text evidence="5">Binds 1 FAD per subunit.</text>
</comment>
<dbReference type="PANTHER" id="PTHR43014">
    <property type="entry name" value="MERCURIC REDUCTASE"/>
    <property type="match status" value="1"/>
</dbReference>
<dbReference type="PRINTS" id="PR00368">
    <property type="entry name" value="FADPNR"/>
</dbReference>
<dbReference type="OrthoDB" id="178496at2"/>
<sequence>MKTRKTEIAIIGAGTAGLSAYGIVKKSTQDILLINEGLYGTTCARVGCMPSKVLIQAANDYYRRHQLKKQGIHGGDNIRIQTDETLQYVRSMRDYFVSFVLDTIDSIGDRNIQGKAQFLEPDTLQVNDQIIQASKIILATGSTPVIPEPLESMRKKDNSRVLTTDELFEQQNLPDSIAVIGSGPLGMELGQALHRMGVKTHIFGRSRTVGGLSDPDVIAYAIKNFQDELPLSYTQELCYSERGDKIEISWEEENKSRSIQIKKVLTATGRRPNVNGLRLEEIGVPFDEKGIPEFNPETMQIADFPIYIAGDVTSELPILHEASDEGQIAGWNCTHEVTAFNRRTPLAITFCEPNIARLGKSFRALEDGTYQTGEVLFDSQGRATIKQENKGMLHVYGENGSGLLLGAELAAPAGEHLAHLLSWAIANKMTVFDALAAPFYHPVIEEGLRTCLRDLAKKIDSERDGLEIQFK</sequence>
<dbReference type="GO" id="GO:0050660">
    <property type="term" value="F:flavin adenine dinucleotide binding"/>
    <property type="evidence" value="ECO:0007669"/>
    <property type="project" value="TreeGrafter"/>
</dbReference>
<dbReference type="InterPro" id="IPR004099">
    <property type="entry name" value="Pyr_nucl-diS_OxRdtase_dimer"/>
</dbReference>
<evidence type="ECO:0000313" key="9">
    <source>
        <dbReference type="EMBL" id="SFK59764.1"/>
    </source>
</evidence>
<dbReference type="Gene3D" id="3.30.390.30">
    <property type="match status" value="1"/>
</dbReference>
<evidence type="ECO:0000256" key="3">
    <source>
        <dbReference type="ARBA" id="ARBA00022827"/>
    </source>
</evidence>
<comment type="similarity">
    <text evidence="1">Belongs to the class-I pyridine nucleotide-disulfide oxidoreductase family.</text>
</comment>
<evidence type="ECO:0000256" key="1">
    <source>
        <dbReference type="ARBA" id="ARBA00007532"/>
    </source>
</evidence>
<feature type="binding site" evidence="5">
    <location>
        <begin position="181"/>
        <end position="188"/>
    </location>
    <ligand>
        <name>NAD(+)</name>
        <dbReference type="ChEBI" id="CHEBI:57540"/>
    </ligand>
</feature>
<evidence type="ECO:0000256" key="4">
    <source>
        <dbReference type="PIRSR" id="PIRSR000350-2"/>
    </source>
</evidence>
<evidence type="ECO:0000256" key="6">
    <source>
        <dbReference type="PIRSR" id="PIRSR000350-4"/>
    </source>
</evidence>
<feature type="binding site" evidence="5">
    <location>
        <position position="311"/>
    </location>
    <ligand>
        <name>FAD</name>
        <dbReference type="ChEBI" id="CHEBI:57692"/>
    </ligand>
</feature>
<keyword evidence="5" id="KW-0520">NAD</keyword>
<evidence type="ECO:0000256" key="5">
    <source>
        <dbReference type="PIRSR" id="PIRSR000350-3"/>
    </source>
</evidence>
<dbReference type="PRINTS" id="PR00411">
    <property type="entry name" value="PNDRDTASEI"/>
</dbReference>
<accession>A0A1I4ATM7</accession>
<dbReference type="GO" id="GO:0003955">
    <property type="term" value="F:NAD(P)H dehydrogenase (quinone) activity"/>
    <property type="evidence" value="ECO:0007669"/>
    <property type="project" value="TreeGrafter"/>
</dbReference>
<evidence type="ECO:0000313" key="10">
    <source>
        <dbReference type="Proteomes" id="UP000199533"/>
    </source>
</evidence>
<keyword evidence="5" id="KW-0547">Nucleotide-binding</keyword>
<feature type="disulfide bond" description="Redox-active" evidence="6">
    <location>
        <begin position="43"/>
        <end position="48"/>
    </location>
</feature>
<dbReference type="Pfam" id="PF02852">
    <property type="entry name" value="Pyr_redox_dim"/>
    <property type="match status" value="1"/>
</dbReference>
<dbReference type="STRING" id="52441.SAMN05216302_101029"/>
<feature type="domain" description="FAD/NAD(P)-binding" evidence="8">
    <location>
        <begin position="7"/>
        <end position="326"/>
    </location>
</feature>
<evidence type="ECO:0000259" key="8">
    <source>
        <dbReference type="Pfam" id="PF07992"/>
    </source>
</evidence>
<dbReference type="Proteomes" id="UP000199533">
    <property type="component" value="Unassembled WGS sequence"/>
</dbReference>
<dbReference type="InterPro" id="IPR036188">
    <property type="entry name" value="FAD/NAD-bd_sf"/>
</dbReference>
<dbReference type="Gene3D" id="1.10.287.990">
    <property type="entry name" value="Fe,Mn superoxide dismutase (SOD) domain"/>
    <property type="match status" value="1"/>
</dbReference>
<dbReference type="InterPro" id="IPR023753">
    <property type="entry name" value="FAD/NAD-binding_dom"/>
</dbReference>
<feature type="active site" description="Proton acceptor" evidence="4">
    <location>
        <position position="441"/>
    </location>
</feature>
<dbReference type="Pfam" id="PF07992">
    <property type="entry name" value="Pyr_redox_2"/>
    <property type="match status" value="1"/>
</dbReference>
<protein>
    <submittedName>
        <fullName evidence="9">Dihydrolipoamide dehydrogenase</fullName>
    </submittedName>
</protein>